<feature type="domain" description="Fcf2 pre-rRNA processing C-terminal" evidence="4">
    <location>
        <begin position="150"/>
        <end position="240"/>
    </location>
</feature>
<evidence type="ECO:0000256" key="1">
    <source>
        <dbReference type="ARBA" id="ARBA00004604"/>
    </source>
</evidence>
<gene>
    <name evidence="5" type="primary">TDIF2</name>
    <name evidence="5" type="ORF">TR101208</name>
</gene>
<evidence type="ECO:0000256" key="3">
    <source>
        <dbReference type="SAM" id="MobiDB-lite"/>
    </source>
</evidence>
<dbReference type="InterPro" id="IPR014810">
    <property type="entry name" value="Fcf2_C"/>
</dbReference>
<accession>A0A0V0J377</accession>
<feature type="region of interest" description="Disordered" evidence="3">
    <location>
        <begin position="255"/>
        <end position="282"/>
    </location>
</feature>
<dbReference type="PANTHER" id="PTHR21686">
    <property type="entry name" value="DEOXYNUCLEOTIDYLTRANSFERASE TERMINAL-INTERACTING PROTEIN 2"/>
    <property type="match status" value="1"/>
</dbReference>
<name>A0A0V0J377_SCHSO</name>
<evidence type="ECO:0000259" key="4">
    <source>
        <dbReference type="Pfam" id="PF08698"/>
    </source>
</evidence>
<dbReference type="EMBL" id="GEEE01003727">
    <property type="protein sequence ID" value="JAP59498.1"/>
    <property type="molecule type" value="Transcribed_RNA"/>
</dbReference>
<proteinExistence type="predicted"/>
<organism evidence="5">
    <name type="scientific">Schistocephalus solidus</name>
    <name type="common">Tapeworm</name>
    <dbReference type="NCBI Taxonomy" id="70667"/>
    <lineage>
        <taxon>Eukaryota</taxon>
        <taxon>Metazoa</taxon>
        <taxon>Spiralia</taxon>
        <taxon>Lophotrochozoa</taxon>
        <taxon>Platyhelminthes</taxon>
        <taxon>Cestoda</taxon>
        <taxon>Eucestoda</taxon>
        <taxon>Diphyllobothriidea</taxon>
        <taxon>Diphyllobothriidae</taxon>
        <taxon>Schistocephalus</taxon>
    </lineage>
</organism>
<evidence type="ECO:0000256" key="2">
    <source>
        <dbReference type="ARBA" id="ARBA00023242"/>
    </source>
</evidence>
<dbReference type="Pfam" id="PF08698">
    <property type="entry name" value="Fcf2"/>
    <property type="match status" value="1"/>
</dbReference>
<dbReference type="AlphaFoldDB" id="A0A0V0J377"/>
<comment type="subcellular location">
    <subcellularLocation>
        <location evidence="1">Nucleus</location>
        <location evidence="1">Nucleolus</location>
    </subcellularLocation>
</comment>
<keyword evidence="2" id="KW-0539">Nucleus</keyword>
<dbReference type="GO" id="GO:0006396">
    <property type="term" value="P:RNA processing"/>
    <property type="evidence" value="ECO:0007669"/>
    <property type="project" value="TreeGrafter"/>
</dbReference>
<dbReference type="GO" id="GO:0016740">
    <property type="term" value="F:transferase activity"/>
    <property type="evidence" value="ECO:0007669"/>
    <property type="project" value="UniProtKB-KW"/>
</dbReference>
<dbReference type="PANTHER" id="PTHR21686:SF12">
    <property type="entry name" value="DEOXYNUCLEOTIDYLTRANSFERASE TERMINAL-INTERACTING PROTEIN 2"/>
    <property type="match status" value="1"/>
</dbReference>
<reference evidence="5" key="1">
    <citation type="submission" date="2016-01" db="EMBL/GenBank/DDBJ databases">
        <title>Reference transcriptome for the parasite Schistocephalus solidus: insights into the molecular evolution of parasitism.</title>
        <authorList>
            <person name="Hebert F.O."/>
            <person name="Grambauer S."/>
            <person name="Barber I."/>
            <person name="Landry C.R."/>
            <person name="Aubin-Horth N."/>
        </authorList>
    </citation>
    <scope>NUCLEOTIDE SEQUENCE</scope>
</reference>
<dbReference type="GO" id="GO:0003723">
    <property type="term" value="F:RNA binding"/>
    <property type="evidence" value="ECO:0007669"/>
    <property type="project" value="TreeGrafter"/>
</dbReference>
<dbReference type="InterPro" id="IPR039883">
    <property type="entry name" value="Fcf2/DNTTIP2"/>
</dbReference>
<dbReference type="GO" id="GO:0005730">
    <property type="term" value="C:nucleolus"/>
    <property type="evidence" value="ECO:0007669"/>
    <property type="project" value="UniProtKB-SubCell"/>
</dbReference>
<protein>
    <submittedName>
        <fullName evidence="5">Deoxynucleotidyltransferase terminal-interacting protein 2</fullName>
    </submittedName>
</protein>
<sequence>MILIPLARASAISDYIRRSFQKPPIPKMIDSLVERNDEGMEIEDEFISLKKHSLWQPPFKLRDCSSEYLEDSPVPYSMLRNPYRQKKLKYTPEEEQKIWSLLGALNNLDDKPTSTSSAKTTSASEKSLFYAQSVPALQSMREVKRERRAKKKAALEKWYGLPKGDLTPEVKADLELIAKRQILGQDIHTRKADGRHSHFQVGVVADDPGSFYDRIPRKQRKRTLVDELLANAEYMKKQRRQYSLLQKEKWEKKLAIRRKQKQQQQKSAKRAGKTKTVKIAES</sequence>
<feature type="compositionally biased region" description="Basic residues" evidence="3">
    <location>
        <begin position="255"/>
        <end position="276"/>
    </location>
</feature>
<evidence type="ECO:0000313" key="5">
    <source>
        <dbReference type="EMBL" id="JAP59498.1"/>
    </source>
</evidence>
<keyword evidence="5" id="KW-0808">Transferase</keyword>